<dbReference type="RefSeq" id="WP_120354424.1">
    <property type="nucleotide sequence ID" value="NZ_RAQO01000004.1"/>
</dbReference>
<evidence type="ECO:0000256" key="2">
    <source>
        <dbReference type="ARBA" id="ARBA00004746"/>
    </source>
</evidence>
<evidence type="ECO:0000256" key="7">
    <source>
        <dbReference type="ARBA" id="ARBA00022756"/>
    </source>
</evidence>
<dbReference type="GO" id="GO:0008757">
    <property type="term" value="F:S-adenosylmethionine-dependent methyltransferase activity"/>
    <property type="evidence" value="ECO:0007669"/>
    <property type="project" value="InterPro"/>
</dbReference>
<dbReference type="GO" id="GO:0102130">
    <property type="term" value="F:malonyl-CoA methyltransferase activity"/>
    <property type="evidence" value="ECO:0007669"/>
    <property type="project" value="UniProtKB-EC"/>
</dbReference>
<keyword evidence="11" id="KW-1185">Reference proteome</keyword>
<dbReference type="NCBIfam" id="TIGR02072">
    <property type="entry name" value="BioC"/>
    <property type="match status" value="1"/>
</dbReference>
<gene>
    <name evidence="8 10" type="primary">bioC</name>
    <name evidence="10" type="ORF">DBZ36_08255</name>
</gene>
<evidence type="ECO:0000256" key="6">
    <source>
        <dbReference type="ARBA" id="ARBA00022691"/>
    </source>
</evidence>
<dbReference type="HAMAP" id="MF_00835">
    <property type="entry name" value="BioC"/>
    <property type="match status" value="1"/>
</dbReference>
<sequence>MLVELDKDQVAQHFGRAAQHYDQHAFIQRDIGEQLSSLIPVRYYESCLDIGCGTGASLPELAGHSALVTAFDLSHQMLETARNQISSERDSTTQQQPDFQWVQGDLDAMPFGTNSFDLVHSNLALQWASNLGTVIEQIGKLLKPDGVFVFSCIVEGTLFELEQSWAAIDQQRHINRFVKSSDLQQSLASAGFTCGEVFEKQQRWYYPSLGLMLKDMKAIGANYVPERQTSGLMTPSQWRALQCHYQQKFGCEAGLPVTYQVLYGALKRG</sequence>
<dbReference type="InterPro" id="IPR029063">
    <property type="entry name" value="SAM-dependent_MTases_sf"/>
</dbReference>
<reference evidence="10 11" key="1">
    <citation type="submission" date="2018-09" db="EMBL/GenBank/DDBJ databases">
        <authorList>
            <person name="Wang Z."/>
        </authorList>
    </citation>
    <scope>NUCLEOTIDE SEQUENCE [LARGE SCALE GENOMIC DNA]</scope>
    <source>
        <strain evidence="10 11">ALS 81</strain>
    </source>
</reference>
<protein>
    <recommendedName>
        <fullName evidence="3 8">Malonyl-[acyl-carrier protein] O-methyltransferase</fullName>
        <shortName evidence="8">Malonyl-ACP O-methyltransferase</shortName>
        <ecNumber evidence="3 8">2.1.1.197</ecNumber>
    </recommendedName>
    <alternativeName>
        <fullName evidence="8">Biotin synthesis protein BioC</fullName>
    </alternativeName>
</protein>
<dbReference type="Proteomes" id="UP000286482">
    <property type="component" value="Unassembled WGS sequence"/>
</dbReference>
<name>A0A420EIB0_9ALTE</name>
<dbReference type="PANTHER" id="PTHR13090">
    <property type="entry name" value="ARGININE-HYDROXYLASE NDUFAF5, MITOCHONDRIAL"/>
    <property type="match status" value="1"/>
</dbReference>
<keyword evidence="5 8" id="KW-0808">Transferase</keyword>
<dbReference type="OrthoDB" id="9760689at2"/>
<keyword evidence="6 8" id="KW-0949">S-adenosyl-L-methionine</keyword>
<dbReference type="SUPFAM" id="SSF53335">
    <property type="entry name" value="S-adenosyl-L-methionine-dependent methyltransferases"/>
    <property type="match status" value="1"/>
</dbReference>
<comment type="caution">
    <text evidence="10">The sequence shown here is derived from an EMBL/GenBank/DDBJ whole genome shotgun (WGS) entry which is preliminary data.</text>
</comment>
<dbReference type="GO" id="GO:0009102">
    <property type="term" value="P:biotin biosynthetic process"/>
    <property type="evidence" value="ECO:0007669"/>
    <property type="project" value="UniProtKB-UniRule"/>
</dbReference>
<dbReference type="InterPro" id="IPR050602">
    <property type="entry name" value="Malonyl-ACP_OMT"/>
</dbReference>
<dbReference type="InterPro" id="IPR013216">
    <property type="entry name" value="Methyltransf_11"/>
</dbReference>
<organism evidence="10 11">
    <name type="scientific">Alginatibacterium sediminis</name>
    <dbReference type="NCBI Taxonomy" id="2164068"/>
    <lineage>
        <taxon>Bacteria</taxon>
        <taxon>Pseudomonadati</taxon>
        <taxon>Pseudomonadota</taxon>
        <taxon>Gammaproteobacteria</taxon>
        <taxon>Alteromonadales</taxon>
        <taxon>Alteromonadaceae</taxon>
        <taxon>Alginatibacterium</taxon>
    </lineage>
</organism>
<dbReference type="EMBL" id="RAQO01000004">
    <property type="protein sequence ID" value="RKF20420.1"/>
    <property type="molecule type" value="Genomic_DNA"/>
</dbReference>
<evidence type="ECO:0000256" key="5">
    <source>
        <dbReference type="ARBA" id="ARBA00022679"/>
    </source>
</evidence>
<keyword evidence="4 8" id="KW-0489">Methyltransferase</keyword>
<evidence type="ECO:0000256" key="8">
    <source>
        <dbReference type="HAMAP-Rule" id="MF_00835"/>
    </source>
</evidence>
<feature type="domain" description="Methyltransferase type 11" evidence="9">
    <location>
        <begin position="48"/>
        <end position="150"/>
    </location>
</feature>
<dbReference type="Pfam" id="PF08241">
    <property type="entry name" value="Methyltransf_11"/>
    <property type="match status" value="1"/>
</dbReference>
<evidence type="ECO:0000313" key="10">
    <source>
        <dbReference type="EMBL" id="RKF20420.1"/>
    </source>
</evidence>
<comment type="function">
    <text evidence="8">Converts the free carboxyl group of a malonyl-thioester to its methyl ester by transfer of a methyl group from S-adenosyl-L-methionine (SAM). It allows to synthesize pimeloyl-ACP via the fatty acid synthetic pathway.</text>
</comment>
<dbReference type="InterPro" id="IPR011814">
    <property type="entry name" value="BioC"/>
</dbReference>
<proteinExistence type="inferred from homology"/>
<dbReference type="AlphaFoldDB" id="A0A420EIB0"/>
<dbReference type="GO" id="GO:0010340">
    <property type="term" value="F:carboxyl-O-methyltransferase activity"/>
    <property type="evidence" value="ECO:0007669"/>
    <property type="project" value="UniProtKB-UniRule"/>
</dbReference>
<dbReference type="EC" id="2.1.1.197" evidence="3 8"/>
<evidence type="ECO:0000313" key="11">
    <source>
        <dbReference type="Proteomes" id="UP000286482"/>
    </source>
</evidence>
<dbReference type="Gene3D" id="3.40.50.150">
    <property type="entry name" value="Vaccinia Virus protein VP39"/>
    <property type="match status" value="1"/>
</dbReference>
<keyword evidence="7 8" id="KW-0093">Biotin biosynthesis</keyword>
<evidence type="ECO:0000256" key="3">
    <source>
        <dbReference type="ARBA" id="ARBA00012327"/>
    </source>
</evidence>
<dbReference type="UniPathway" id="UPA00078"/>
<dbReference type="PANTHER" id="PTHR13090:SF1">
    <property type="entry name" value="ARGININE-HYDROXYLASE NDUFAF5, MITOCHONDRIAL"/>
    <property type="match status" value="1"/>
</dbReference>
<dbReference type="CDD" id="cd02440">
    <property type="entry name" value="AdoMet_MTases"/>
    <property type="match status" value="1"/>
</dbReference>
<accession>A0A420EIB0</accession>
<dbReference type="GO" id="GO:0032259">
    <property type="term" value="P:methylation"/>
    <property type="evidence" value="ECO:0007669"/>
    <property type="project" value="UniProtKB-KW"/>
</dbReference>
<comment type="catalytic activity">
    <reaction evidence="1 8">
        <text>malonyl-[ACP] + S-adenosyl-L-methionine = malonyl-[ACP] methyl ester + S-adenosyl-L-homocysteine</text>
        <dbReference type="Rhea" id="RHEA:17105"/>
        <dbReference type="Rhea" id="RHEA-COMP:9623"/>
        <dbReference type="Rhea" id="RHEA-COMP:9954"/>
        <dbReference type="ChEBI" id="CHEBI:57856"/>
        <dbReference type="ChEBI" id="CHEBI:59789"/>
        <dbReference type="ChEBI" id="CHEBI:78449"/>
        <dbReference type="ChEBI" id="CHEBI:78845"/>
        <dbReference type="EC" id="2.1.1.197"/>
    </reaction>
</comment>
<comment type="similarity">
    <text evidence="8">Belongs to the methyltransferase superfamily.</text>
</comment>
<comment type="pathway">
    <text evidence="2 8">Cofactor biosynthesis; biotin biosynthesis.</text>
</comment>
<evidence type="ECO:0000256" key="4">
    <source>
        <dbReference type="ARBA" id="ARBA00022603"/>
    </source>
</evidence>
<evidence type="ECO:0000259" key="9">
    <source>
        <dbReference type="Pfam" id="PF08241"/>
    </source>
</evidence>
<evidence type="ECO:0000256" key="1">
    <source>
        <dbReference type="ARBA" id="ARBA00000852"/>
    </source>
</evidence>